<gene>
    <name evidence="2" type="primary">nisB_2</name>
    <name evidence="2" type="ORF">TFUB20_00087</name>
</gene>
<accession>A0A1D3UC56</accession>
<dbReference type="EMBL" id="FMMM01000012">
    <property type="protein sequence ID" value="SCQ17690.1"/>
    <property type="molecule type" value="Genomic_DNA"/>
</dbReference>
<proteinExistence type="predicted"/>
<evidence type="ECO:0000259" key="1">
    <source>
        <dbReference type="Pfam" id="PF14028"/>
    </source>
</evidence>
<dbReference type="OrthoDB" id="1273722at2"/>
<dbReference type="RefSeq" id="WP_046824686.1">
    <property type="nucleotide sequence ID" value="NZ_CALHNL010000062.1"/>
</dbReference>
<dbReference type="AlphaFoldDB" id="A0A1D3UC56"/>
<sequence length="294" mass="36036">MKEVQRTFIPGSEWIYIKVYTGSNTADKMLVNELSKFISALSRKKYIEKWFFIRYSDPDFHLRVRIKVRDCMFIGEVIRLFYHYFKKRITDESVWKVQLDTYNRELERYKEHLMELTETMFCIDSNYMLKILKILDGMPQPTRWLIAVKMIDALLMDFGYDLQQKKELLERMDKSYKMEFGFTEFNSKQFNVMYREHSHELEEVLWNKKKDENYQTLYEIIKFRSKELKKTALQLMKEDKNREMKTLIISYIHMMLVRLFCSKNRIYELIVYNFMHRLYASHMARMKCLVNAHD</sequence>
<dbReference type="Pfam" id="PF14028">
    <property type="entry name" value="Lant_dehydr_C"/>
    <property type="match status" value="1"/>
</dbReference>
<protein>
    <submittedName>
        <fullName evidence="2">Nisin biosynthesis protein NisB</fullName>
    </submittedName>
</protein>
<evidence type="ECO:0000313" key="3">
    <source>
        <dbReference type="Proteomes" id="UP000182057"/>
    </source>
</evidence>
<dbReference type="NCBIfam" id="TIGR03891">
    <property type="entry name" value="thiopep_ocin"/>
    <property type="match status" value="1"/>
</dbReference>
<dbReference type="InterPro" id="IPR023809">
    <property type="entry name" value="Thiopep_bacteriocin_synth_dom"/>
</dbReference>
<evidence type="ECO:0000313" key="2">
    <source>
        <dbReference type="EMBL" id="SCQ17690.1"/>
    </source>
</evidence>
<organism evidence="2 3">
    <name type="scientific">Tannerella forsythia</name>
    <name type="common">Bacteroides forsythus</name>
    <dbReference type="NCBI Taxonomy" id="28112"/>
    <lineage>
        <taxon>Bacteria</taxon>
        <taxon>Pseudomonadati</taxon>
        <taxon>Bacteroidota</taxon>
        <taxon>Bacteroidia</taxon>
        <taxon>Bacteroidales</taxon>
        <taxon>Tannerellaceae</taxon>
        <taxon>Tannerella</taxon>
    </lineage>
</organism>
<dbReference type="Proteomes" id="UP000182057">
    <property type="component" value="Unassembled WGS sequence"/>
</dbReference>
<feature type="domain" description="Thiopeptide-type bacteriocin biosynthesis" evidence="1">
    <location>
        <begin position="14"/>
        <end position="279"/>
    </location>
</feature>
<reference evidence="2 3" key="1">
    <citation type="submission" date="2016-09" db="EMBL/GenBank/DDBJ databases">
        <authorList>
            <person name="Capua I."/>
            <person name="De Benedictis P."/>
            <person name="Joannis T."/>
            <person name="Lombin L.H."/>
            <person name="Cattoli G."/>
        </authorList>
    </citation>
    <scope>NUCLEOTIDE SEQUENCE [LARGE SCALE GENOMIC DNA]</scope>
    <source>
        <strain evidence="2 3">UB20</strain>
    </source>
</reference>
<name>A0A1D3UC56_TANFO</name>